<feature type="region of interest" description="Disordered" evidence="1">
    <location>
        <begin position="103"/>
        <end position="124"/>
    </location>
</feature>
<name>A0A1H1RIT3_9PSED</name>
<feature type="compositionally biased region" description="Basic and acidic residues" evidence="1">
    <location>
        <begin position="103"/>
        <end position="114"/>
    </location>
</feature>
<protein>
    <submittedName>
        <fullName evidence="2">Uncharacterized protein</fullName>
    </submittedName>
</protein>
<feature type="region of interest" description="Disordered" evidence="1">
    <location>
        <begin position="1"/>
        <end position="20"/>
    </location>
</feature>
<gene>
    <name evidence="2" type="ORF">SAMN04490191_1274</name>
</gene>
<reference evidence="3" key="1">
    <citation type="submission" date="2016-10" db="EMBL/GenBank/DDBJ databases">
        <authorList>
            <person name="Varghese N."/>
            <person name="Submissions S."/>
        </authorList>
    </citation>
    <scope>NUCLEOTIDE SEQUENCE [LARGE SCALE GENOMIC DNA]</scope>
    <source>
        <strain evidence="3">BS3782</strain>
    </source>
</reference>
<dbReference type="AlphaFoldDB" id="A0A1H1RIT3"/>
<organism evidence="2 3">
    <name type="scientific">Pseudomonas lini</name>
    <dbReference type="NCBI Taxonomy" id="163011"/>
    <lineage>
        <taxon>Bacteria</taxon>
        <taxon>Pseudomonadati</taxon>
        <taxon>Pseudomonadota</taxon>
        <taxon>Gammaproteobacteria</taxon>
        <taxon>Pseudomonadales</taxon>
        <taxon>Pseudomonadaceae</taxon>
        <taxon>Pseudomonas</taxon>
    </lineage>
</organism>
<evidence type="ECO:0000313" key="3">
    <source>
        <dbReference type="Proteomes" id="UP000182814"/>
    </source>
</evidence>
<proteinExistence type="predicted"/>
<feature type="compositionally biased region" description="Low complexity" evidence="1">
    <location>
        <begin position="148"/>
        <end position="158"/>
    </location>
</feature>
<accession>A0A1H1RIT3</accession>
<sequence>MIISSHLDPTSAAVSFHRSPSSIQDRSYKKQLSRLITSAIPLHLRFTKNQVSNNEVPMNPKKRKPKSVWIAELHAEALRLAGNVSASQHRFFKVATTYGKELEPDGLHESDQAPRRNRPSGGFFVPRDWPASYLQHPVKVCRPKHPTKSPSPYYPSKTAGSGALQLKERPCPSPSSTAAPRSA</sequence>
<feature type="compositionally biased region" description="Low complexity" evidence="1">
    <location>
        <begin position="174"/>
        <end position="183"/>
    </location>
</feature>
<dbReference type="EMBL" id="LT629746">
    <property type="protein sequence ID" value="SDS35641.1"/>
    <property type="molecule type" value="Genomic_DNA"/>
</dbReference>
<dbReference type="Proteomes" id="UP000182814">
    <property type="component" value="Chromosome I"/>
</dbReference>
<evidence type="ECO:0000313" key="2">
    <source>
        <dbReference type="EMBL" id="SDS35641.1"/>
    </source>
</evidence>
<evidence type="ECO:0000256" key="1">
    <source>
        <dbReference type="SAM" id="MobiDB-lite"/>
    </source>
</evidence>
<feature type="region of interest" description="Disordered" evidence="1">
    <location>
        <begin position="140"/>
        <end position="183"/>
    </location>
</feature>
<keyword evidence="3" id="KW-1185">Reference proteome</keyword>